<sequence length="127" mass="13960">VEFIMSGATIMQVGSVLMLKGHKWLGKVIAGIDQFLDEKGYADVAEIHGLASRHAAASYNQTFDEKGKHAVIDPEKCTLCWNCVRSCFYGAMAKSEEQVRTLTENCIGCELCYSVCPFEAVSFEANP</sequence>
<keyword evidence="3" id="KW-0408">Iron</keyword>
<dbReference type="GO" id="GO:0051539">
    <property type="term" value="F:4 iron, 4 sulfur cluster binding"/>
    <property type="evidence" value="ECO:0007669"/>
    <property type="project" value="UniProtKB-KW"/>
</dbReference>
<dbReference type="InterPro" id="IPR050572">
    <property type="entry name" value="Fe-S_Ferredoxin"/>
</dbReference>
<dbReference type="GO" id="GO:0046872">
    <property type="term" value="F:metal ion binding"/>
    <property type="evidence" value="ECO:0007669"/>
    <property type="project" value="UniProtKB-KW"/>
</dbReference>
<comment type="caution">
    <text evidence="6">The sequence shown here is derived from an EMBL/GenBank/DDBJ whole genome shotgun (WGS) entry which is preliminary data.</text>
</comment>
<evidence type="ECO:0000259" key="5">
    <source>
        <dbReference type="PROSITE" id="PS51379"/>
    </source>
</evidence>
<dbReference type="Pfam" id="PF14697">
    <property type="entry name" value="Fer4_21"/>
    <property type="match status" value="1"/>
</dbReference>
<proteinExistence type="predicted"/>
<dbReference type="Gene3D" id="3.30.70.20">
    <property type="match status" value="2"/>
</dbReference>
<dbReference type="PROSITE" id="PS00198">
    <property type="entry name" value="4FE4S_FER_1"/>
    <property type="match status" value="1"/>
</dbReference>
<feature type="domain" description="4Fe-4S ferredoxin-type" evidence="5">
    <location>
        <begin position="97"/>
        <end position="126"/>
    </location>
</feature>
<name>X1FSK8_9ZZZZ</name>
<evidence type="ECO:0000256" key="2">
    <source>
        <dbReference type="ARBA" id="ARBA00022723"/>
    </source>
</evidence>
<dbReference type="SUPFAM" id="SSF54862">
    <property type="entry name" value="4Fe-4S ferredoxins"/>
    <property type="match status" value="1"/>
</dbReference>
<keyword evidence="2" id="KW-0479">Metal-binding</keyword>
<evidence type="ECO:0000256" key="1">
    <source>
        <dbReference type="ARBA" id="ARBA00022485"/>
    </source>
</evidence>
<dbReference type="InterPro" id="IPR017896">
    <property type="entry name" value="4Fe4S_Fe-S-bd"/>
</dbReference>
<organism evidence="6">
    <name type="scientific">marine sediment metagenome</name>
    <dbReference type="NCBI Taxonomy" id="412755"/>
    <lineage>
        <taxon>unclassified sequences</taxon>
        <taxon>metagenomes</taxon>
        <taxon>ecological metagenomes</taxon>
    </lineage>
</organism>
<reference evidence="6" key="1">
    <citation type="journal article" date="2014" name="Front. Microbiol.">
        <title>High frequency of phylogenetically diverse reductive dehalogenase-homologous genes in deep subseafloor sedimentary metagenomes.</title>
        <authorList>
            <person name="Kawai M."/>
            <person name="Futagami T."/>
            <person name="Toyoda A."/>
            <person name="Takaki Y."/>
            <person name="Nishi S."/>
            <person name="Hori S."/>
            <person name="Arai W."/>
            <person name="Tsubouchi T."/>
            <person name="Morono Y."/>
            <person name="Uchiyama I."/>
            <person name="Ito T."/>
            <person name="Fujiyama A."/>
            <person name="Inagaki F."/>
            <person name="Takami H."/>
        </authorList>
    </citation>
    <scope>NUCLEOTIDE SEQUENCE</scope>
    <source>
        <strain evidence="6">Expedition CK06-06</strain>
    </source>
</reference>
<dbReference type="EMBL" id="BARU01005377">
    <property type="protein sequence ID" value="GAH35495.1"/>
    <property type="molecule type" value="Genomic_DNA"/>
</dbReference>
<evidence type="ECO:0000256" key="4">
    <source>
        <dbReference type="ARBA" id="ARBA00023014"/>
    </source>
</evidence>
<dbReference type="Gene3D" id="3.20.20.70">
    <property type="entry name" value="Aldolase class I"/>
    <property type="match status" value="1"/>
</dbReference>
<dbReference type="PANTHER" id="PTHR43687:SF1">
    <property type="entry name" value="FERREDOXIN III"/>
    <property type="match status" value="1"/>
</dbReference>
<accession>X1FSK8</accession>
<gene>
    <name evidence="6" type="ORF">S03H2_10460</name>
</gene>
<keyword evidence="4" id="KW-0411">Iron-sulfur</keyword>
<evidence type="ECO:0000256" key="3">
    <source>
        <dbReference type="ARBA" id="ARBA00023004"/>
    </source>
</evidence>
<dbReference type="InterPro" id="IPR013785">
    <property type="entry name" value="Aldolase_TIM"/>
</dbReference>
<protein>
    <recommendedName>
        <fullName evidence="5">4Fe-4S ferredoxin-type domain-containing protein</fullName>
    </recommendedName>
</protein>
<dbReference type="AlphaFoldDB" id="X1FSK8"/>
<dbReference type="InterPro" id="IPR017900">
    <property type="entry name" value="4Fe4S_Fe_S_CS"/>
</dbReference>
<dbReference type="PROSITE" id="PS51379">
    <property type="entry name" value="4FE4S_FER_2"/>
    <property type="match status" value="2"/>
</dbReference>
<dbReference type="PANTHER" id="PTHR43687">
    <property type="entry name" value="ADENYLYLSULFATE REDUCTASE, BETA SUBUNIT"/>
    <property type="match status" value="1"/>
</dbReference>
<keyword evidence="1" id="KW-0004">4Fe-4S</keyword>
<dbReference type="SUPFAM" id="SSF51395">
    <property type="entry name" value="FMN-linked oxidoreductases"/>
    <property type="match status" value="1"/>
</dbReference>
<evidence type="ECO:0000313" key="6">
    <source>
        <dbReference type="EMBL" id="GAH35495.1"/>
    </source>
</evidence>
<feature type="non-terminal residue" evidence="6">
    <location>
        <position position="1"/>
    </location>
</feature>
<feature type="domain" description="4Fe-4S ferredoxin-type" evidence="5">
    <location>
        <begin position="68"/>
        <end position="96"/>
    </location>
</feature>